<accession>A0AA85GK47</accession>
<evidence type="ECO:0000256" key="2">
    <source>
        <dbReference type="SAM" id="MobiDB-lite"/>
    </source>
</evidence>
<dbReference type="WBParaSite" id="SRDH1_96790.2">
    <property type="protein sequence ID" value="SRDH1_96790.2"/>
    <property type="gene ID" value="SRDH1_96790"/>
</dbReference>
<feature type="region of interest" description="Disordered" evidence="2">
    <location>
        <begin position="928"/>
        <end position="973"/>
    </location>
</feature>
<feature type="domain" description="RabBD" evidence="4">
    <location>
        <begin position="51"/>
        <end position="171"/>
    </location>
</feature>
<dbReference type="AlphaFoldDB" id="A0AA85GK47"/>
<dbReference type="PANTHER" id="PTHR14555">
    <property type="entry name" value="MYELIN-ASSOCIATED OLIGODENDROCYTIC BASIC PROTEIN MOBP -RELATED"/>
    <property type="match status" value="1"/>
</dbReference>
<feature type="coiled-coil region" evidence="1">
    <location>
        <begin position="231"/>
        <end position="262"/>
    </location>
</feature>
<dbReference type="InterPro" id="IPR051745">
    <property type="entry name" value="Intracell_Transport_Effector"/>
</dbReference>
<reference evidence="6" key="2">
    <citation type="submission" date="2023-11" db="UniProtKB">
        <authorList>
            <consortium name="WormBaseParasite"/>
        </authorList>
    </citation>
    <scope>IDENTIFICATION</scope>
</reference>
<dbReference type="InterPro" id="IPR010911">
    <property type="entry name" value="Rab_BD"/>
</dbReference>
<feature type="compositionally biased region" description="Polar residues" evidence="2">
    <location>
        <begin position="928"/>
        <end position="948"/>
    </location>
</feature>
<dbReference type="SUPFAM" id="SSF48726">
    <property type="entry name" value="Immunoglobulin"/>
    <property type="match status" value="1"/>
</dbReference>
<dbReference type="SUPFAM" id="SSF57903">
    <property type="entry name" value="FYVE/PHD zinc finger"/>
    <property type="match status" value="1"/>
</dbReference>
<evidence type="ECO:0000256" key="1">
    <source>
        <dbReference type="SAM" id="Coils"/>
    </source>
</evidence>
<protein>
    <recommendedName>
        <fullName evidence="7">Rab effector MyRIP</fullName>
    </recommendedName>
</protein>
<dbReference type="InterPro" id="IPR011011">
    <property type="entry name" value="Znf_FYVE_PHD"/>
</dbReference>
<evidence type="ECO:0000259" key="3">
    <source>
        <dbReference type="PROSITE" id="PS50835"/>
    </source>
</evidence>
<dbReference type="InterPro" id="IPR036179">
    <property type="entry name" value="Ig-like_dom_sf"/>
</dbReference>
<evidence type="ECO:0000313" key="6">
    <source>
        <dbReference type="WBParaSite" id="SRDH1_96790.2"/>
    </source>
</evidence>
<sequence>MNNIDMTWPTTTVTVSNEKAVFGQRNSITEKSSSDNIQKSVYSSIQNDIKNLNLNYLNEDERQKVLCVVKKDFEVRAKERERLNRFRSSILRRDRELAAKHLTSLTESTSCLLCGRPFILLINPKRICYNCKREICRNCSESINQYNEFFCRMCLKEKNYRAMTCNWFYETVIQRFREFGSTAVAKSLFGSRYKQVQNMAEEELWNLLFRTSSSKKNSIESKESETFYSADQAREAQIKKLRNRLEKLMEETLTELNAVEKNDSLSPRQITWQHESLSMKFKKNACREMRNFIQILYITTEKERMSQGMNTKNITPYVMDTLECEIGRMVGYSVKGITDTNSLAVEDDKESVTMVDRDGVEGQLAEVLYNKLYSDLNSTKQETVKKLSFQASSPASTDTNLNKSSFNFITESDHNNNKHELSVIEGYPIRMEYSLPYNEQCEFQWYKLNNKNQRVPVKFDFRIEHVITGTINMSFKQHQQLNHQYPKHPFVLSNSGFITNETKQKLNQWNCKLLESKSNSNFNTTNNNNGNVVIYLQHHLIIWACKLDDAGRYFASNQYPLNSNDISSTKEKEFILQVIKSNQSPGSLQCSPEFIEPLIVQPMSSTNSDPFIEMTCIVTGNPIPRCLLYRNSVPIPVVVMPFLNIQCNDPLSTLSSLTQKYIVTTSLLDLNKSNRSNSCTRKITLRLNRPSSSEDIATYSCRAWNCYGRTITSTVLSVQDHFTKFDCPLEKPNLNDNNNIVKIDQIQSTVNTSQSAHNNDDALVKKEESPLITILNDSYDGISELKRFEPDSPCDAVGCFPQCASYPLPAFLPPLKLNLFSPTKYSSSIIEILPENQCIDVNMKNSTVIKQTICKEIDRSESPKRNIPGLIMKKSYDYDTTSNISSEVDTKNYNTINISSSKQQTTKITKEVISLREEINVFEHISDDNTSQSNYNQPKRRISLQSTGPKIFIDRRHNRTNRRSSTSSNITEL</sequence>
<dbReference type="GO" id="GO:0017022">
    <property type="term" value="F:myosin binding"/>
    <property type="evidence" value="ECO:0007669"/>
    <property type="project" value="TreeGrafter"/>
</dbReference>
<dbReference type="InterPro" id="IPR013083">
    <property type="entry name" value="Znf_RING/FYVE/PHD"/>
</dbReference>
<evidence type="ECO:0008006" key="7">
    <source>
        <dbReference type="Google" id="ProtNLM"/>
    </source>
</evidence>
<dbReference type="GO" id="GO:0030864">
    <property type="term" value="C:cortical actin cytoskeleton"/>
    <property type="evidence" value="ECO:0007669"/>
    <property type="project" value="TreeGrafter"/>
</dbReference>
<keyword evidence="5" id="KW-1185">Reference proteome</keyword>
<organism evidence="5 6">
    <name type="scientific">Schistosoma rodhaini</name>
    <dbReference type="NCBI Taxonomy" id="6188"/>
    <lineage>
        <taxon>Eukaryota</taxon>
        <taxon>Metazoa</taxon>
        <taxon>Spiralia</taxon>
        <taxon>Lophotrochozoa</taxon>
        <taxon>Platyhelminthes</taxon>
        <taxon>Trematoda</taxon>
        <taxon>Digenea</taxon>
        <taxon>Strigeidida</taxon>
        <taxon>Schistosomatoidea</taxon>
        <taxon>Schistosomatidae</taxon>
        <taxon>Schistosoma</taxon>
    </lineage>
</organism>
<dbReference type="Pfam" id="PF02318">
    <property type="entry name" value="FYVE_2"/>
    <property type="match status" value="1"/>
</dbReference>
<dbReference type="GO" id="GO:0006886">
    <property type="term" value="P:intracellular protein transport"/>
    <property type="evidence" value="ECO:0007669"/>
    <property type="project" value="InterPro"/>
</dbReference>
<evidence type="ECO:0000259" key="4">
    <source>
        <dbReference type="PROSITE" id="PS50916"/>
    </source>
</evidence>
<feature type="compositionally biased region" description="Low complexity" evidence="2">
    <location>
        <begin position="963"/>
        <end position="973"/>
    </location>
</feature>
<dbReference type="Proteomes" id="UP000050792">
    <property type="component" value="Unassembled WGS sequence"/>
</dbReference>
<dbReference type="Gene3D" id="2.60.40.10">
    <property type="entry name" value="Immunoglobulins"/>
    <property type="match status" value="1"/>
</dbReference>
<dbReference type="PANTHER" id="PTHR14555:SF3">
    <property type="entry name" value="RABBD DOMAIN-CONTAINING PROTEIN"/>
    <property type="match status" value="1"/>
</dbReference>
<keyword evidence="1" id="KW-0175">Coiled coil</keyword>
<dbReference type="Gene3D" id="3.30.40.10">
    <property type="entry name" value="Zinc/RING finger domain, C3HC4 (zinc finger)"/>
    <property type="match status" value="1"/>
</dbReference>
<dbReference type="InterPro" id="IPR041282">
    <property type="entry name" value="FYVE_2"/>
</dbReference>
<dbReference type="PROSITE" id="PS50835">
    <property type="entry name" value="IG_LIKE"/>
    <property type="match status" value="1"/>
</dbReference>
<dbReference type="InterPro" id="IPR013783">
    <property type="entry name" value="Ig-like_fold"/>
</dbReference>
<dbReference type="GO" id="GO:0031267">
    <property type="term" value="F:small GTPase binding"/>
    <property type="evidence" value="ECO:0007669"/>
    <property type="project" value="InterPro"/>
</dbReference>
<name>A0AA85GK47_9TREM</name>
<dbReference type="InterPro" id="IPR007110">
    <property type="entry name" value="Ig-like_dom"/>
</dbReference>
<proteinExistence type="predicted"/>
<evidence type="ECO:0000313" key="5">
    <source>
        <dbReference type="Proteomes" id="UP000050792"/>
    </source>
</evidence>
<reference evidence="5" key="1">
    <citation type="submission" date="2022-06" db="EMBL/GenBank/DDBJ databases">
        <authorList>
            <person name="Berger JAMES D."/>
            <person name="Berger JAMES D."/>
        </authorList>
    </citation>
    <scope>NUCLEOTIDE SEQUENCE [LARGE SCALE GENOMIC DNA]</scope>
</reference>
<dbReference type="PROSITE" id="PS50916">
    <property type="entry name" value="RABBD"/>
    <property type="match status" value="1"/>
</dbReference>
<feature type="domain" description="Ig-like" evidence="3">
    <location>
        <begin position="592"/>
        <end position="717"/>
    </location>
</feature>
<dbReference type="GO" id="GO:0003779">
    <property type="term" value="F:actin binding"/>
    <property type="evidence" value="ECO:0007669"/>
    <property type="project" value="TreeGrafter"/>
</dbReference>